<dbReference type="EMBL" id="LROM01000085">
    <property type="protein sequence ID" value="OEZ99994.1"/>
    <property type="molecule type" value="Genomic_DNA"/>
</dbReference>
<reference evidence="4" key="1">
    <citation type="journal article" date="2016" name="Front. Microbiol.">
        <title>Molecular Keys to the Janthinobacterium and Duganella spp. Interaction with the Plant Pathogen Fusarium graminearum.</title>
        <authorList>
            <person name="Haack F.S."/>
            <person name="Poehlein A."/>
            <person name="Kroger C."/>
            <person name="Voigt C.A."/>
            <person name="Piepenbring M."/>
            <person name="Bode H.B."/>
            <person name="Daniel R."/>
            <person name="Schafer W."/>
            <person name="Streit W.R."/>
        </authorList>
    </citation>
    <scope>NUCLEOTIDE SEQUENCE [LARGE SCALE GENOMIC DNA]</scope>
    <source>
        <strain evidence="4">T54</strain>
    </source>
</reference>
<evidence type="ECO:0000259" key="2">
    <source>
        <dbReference type="Pfam" id="PF14760"/>
    </source>
</evidence>
<feature type="domain" description="Regulator of nucleoside diphosphate kinase N-terminal" evidence="2">
    <location>
        <begin position="3"/>
        <end position="43"/>
    </location>
</feature>
<dbReference type="PANTHER" id="PTHR30437:SF5">
    <property type="entry name" value="REGULATOR OF NUCLEOSIDE DIPHOSPHATE KINASE"/>
    <property type="match status" value="1"/>
</dbReference>
<dbReference type="InterPro" id="IPR036953">
    <property type="entry name" value="GreA/GreB_C_sf"/>
</dbReference>
<dbReference type="Gene3D" id="1.10.286.20">
    <property type="match status" value="1"/>
</dbReference>
<dbReference type="Pfam" id="PF14760">
    <property type="entry name" value="Rnk_N"/>
    <property type="match status" value="1"/>
</dbReference>
<sequence>MHPQITVSSLDIERLEALFDALPTATANANARLLAELGRAKVVEPEQMPPNVVTMRSRVSFEIEQPPQQLCLTLAYPKDMAELDDGISILTPIGTALLGLSVGDRIDWPLADGQMSTLRILDLPYQPERAGEIFR</sequence>
<gene>
    <name evidence="3" type="primary">rnk</name>
    <name evidence="3" type="ORF">DUPY_24590</name>
</gene>
<dbReference type="OrthoDB" id="192847at2"/>
<protein>
    <submittedName>
        <fullName evidence="3">Regulator of nucleoside diphosphate kinase</fullName>
    </submittedName>
</protein>
<dbReference type="PATRIC" id="fig|762836.4.peg.2537"/>
<organism evidence="3 4">
    <name type="scientific">Duganella phyllosphaerae</name>
    <dbReference type="NCBI Taxonomy" id="762836"/>
    <lineage>
        <taxon>Bacteria</taxon>
        <taxon>Pseudomonadati</taxon>
        <taxon>Pseudomonadota</taxon>
        <taxon>Betaproteobacteria</taxon>
        <taxon>Burkholderiales</taxon>
        <taxon>Oxalobacteraceae</taxon>
        <taxon>Telluria group</taxon>
        <taxon>Duganella</taxon>
    </lineage>
</organism>
<dbReference type="GO" id="GO:0003677">
    <property type="term" value="F:DNA binding"/>
    <property type="evidence" value="ECO:0007669"/>
    <property type="project" value="InterPro"/>
</dbReference>
<dbReference type="PANTHER" id="PTHR30437">
    <property type="entry name" value="TRANSCRIPTION ELONGATION FACTOR GREA"/>
    <property type="match status" value="1"/>
</dbReference>
<dbReference type="Gene3D" id="3.10.50.30">
    <property type="entry name" value="Transcription elongation factor, GreA/GreB, C-terminal domain"/>
    <property type="match status" value="1"/>
</dbReference>
<evidence type="ECO:0000313" key="4">
    <source>
        <dbReference type="Proteomes" id="UP000175989"/>
    </source>
</evidence>
<proteinExistence type="predicted"/>
<name>A0A1E7WLV8_9BURK</name>
<dbReference type="GO" id="GO:0006354">
    <property type="term" value="P:DNA-templated transcription elongation"/>
    <property type="evidence" value="ECO:0007669"/>
    <property type="project" value="TreeGrafter"/>
</dbReference>
<dbReference type="AlphaFoldDB" id="A0A1E7WLV8"/>
<dbReference type="NCBIfam" id="NF004396">
    <property type="entry name" value="PRK05753.1"/>
    <property type="match status" value="1"/>
</dbReference>
<keyword evidence="4" id="KW-1185">Reference proteome</keyword>
<dbReference type="Proteomes" id="UP000175989">
    <property type="component" value="Unassembled WGS sequence"/>
</dbReference>
<dbReference type="InterPro" id="IPR001437">
    <property type="entry name" value="Tscrpt_elong_fac_GreA/B_C"/>
</dbReference>
<evidence type="ECO:0000259" key="1">
    <source>
        <dbReference type="Pfam" id="PF01272"/>
    </source>
</evidence>
<comment type="caution">
    <text evidence="3">The sequence shown here is derived from an EMBL/GenBank/DDBJ whole genome shotgun (WGS) entry which is preliminary data.</text>
</comment>
<dbReference type="GO" id="GO:0070063">
    <property type="term" value="F:RNA polymerase binding"/>
    <property type="evidence" value="ECO:0007669"/>
    <property type="project" value="InterPro"/>
</dbReference>
<dbReference type="Pfam" id="PF01272">
    <property type="entry name" value="GreA_GreB"/>
    <property type="match status" value="1"/>
</dbReference>
<evidence type="ECO:0000313" key="3">
    <source>
        <dbReference type="EMBL" id="OEZ99994.1"/>
    </source>
</evidence>
<dbReference type="InterPro" id="IPR023459">
    <property type="entry name" value="Tscrpt_elong_fac_GreA/B_fam"/>
</dbReference>
<feature type="domain" description="Transcription elongation factor GreA/GreB C-terminal" evidence="1">
    <location>
        <begin position="49"/>
        <end position="122"/>
    </location>
</feature>
<keyword evidence="3" id="KW-0808">Transferase</keyword>
<dbReference type="RefSeq" id="WP_070248441.1">
    <property type="nucleotide sequence ID" value="NZ_LROM01000085.1"/>
</dbReference>
<accession>A0A1E7WLV8</accession>
<dbReference type="GO" id="GO:0032784">
    <property type="term" value="P:regulation of DNA-templated transcription elongation"/>
    <property type="evidence" value="ECO:0007669"/>
    <property type="project" value="InterPro"/>
</dbReference>
<dbReference type="SUPFAM" id="SSF54534">
    <property type="entry name" value="FKBP-like"/>
    <property type="match status" value="1"/>
</dbReference>
<keyword evidence="3" id="KW-0418">Kinase</keyword>
<dbReference type="GO" id="GO:0016301">
    <property type="term" value="F:kinase activity"/>
    <property type="evidence" value="ECO:0007669"/>
    <property type="project" value="UniProtKB-KW"/>
</dbReference>
<dbReference type="InterPro" id="IPR029462">
    <property type="entry name" value="Rnk_N"/>
</dbReference>